<sequence length="116" mass="12662">MSSRAALQVPCRCNRCSSTPDAFVYQTKQVVRKHQAADQRRLLIASQAGLGLVQELIDDPLPVRALSVEDLGPHPYFPDDDWELLGPQRSPSPTSSSRWTLLAPGGPQDALVQAAE</sequence>
<dbReference type="AlphaFoldDB" id="A0A9P5Y0R1"/>
<comment type="caution">
    <text evidence="2">The sequence shown here is derived from an EMBL/GenBank/DDBJ whole genome shotgun (WGS) entry which is preliminary data.</text>
</comment>
<protein>
    <submittedName>
        <fullName evidence="2">Uncharacterized protein</fullName>
    </submittedName>
</protein>
<gene>
    <name evidence="2" type="ORF">BDZ94DRAFT_1310885</name>
</gene>
<proteinExistence type="predicted"/>
<dbReference type="EMBL" id="MU150288">
    <property type="protein sequence ID" value="KAF9461163.1"/>
    <property type="molecule type" value="Genomic_DNA"/>
</dbReference>
<feature type="region of interest" description="Disordered" evidence="1">
    <location>
        <begin position="77"/>
        <end position="105"/>
    </location>
</feature>
<evidence type="ECO:0000313" key="3">
    <source>
        <dbReference type="Proteomes" id="UP000807353"/>
    </source>
</evidence>
<keyword evidence="3" id="KW-1185">Reference proteome</keyword>
<name>A0A9P5Y0R1_9AGAR</name>
<accession>A0A9P5Y0R1</accession>
<organism evidence="2 3">
    <name type="scientific">Collybia nuda</name>
    <dbReference type="NCBI Taxonomy" id="64659"/>
    <lineage>
        <taxon>Eukaryota</taxon>
        <taxon>Fungi</taxon>
        <taxon>Dikarya</taxon>
        <taxon>Basidiomycota</taxon>
        <taxon>Agaricomycotina</taxon>
        <taxon>Agaricomycetes</taxon>
        <taxon>Agaricomycetidae</taxon>
        <taxon>Agaricales</taxon>
        <taxon>Tricholomatineae</taxon>
        <taxon>Clitocybaceae</taxon>
        <taxon>Collybia</taxon>
    </lineage>
</organism>
<evidence type="ECO:0000256" key="1">
    <source>
        <dbReference type="SAM" id="MobiDB-lite"/>
    </source>
</evidence>
<dbReference type="Proteomes" id="UP000807353">
    <property type="component" value="Unassembled WGS sequence"/>
</dbReference>
<feature type="non-terminal residue" evidence="2">
    <location>
        <position position="116"/>
    </location>
</feature>
<evidence type="ECO:0000313" key="2">
    <source>
        <dbReference type="EMBL" id="KAF9461163.1"/>
    </source>
</evidence>
<reference evidence="2" key="1">
    <citation type="submission" date="2020-11" db="EMBL/GenBank/DDBJ databases">
        <authorList>
            <consortium name="DOE Joint Genome Institute"/>
            <person name="Ahrendt S."/>
            <person name="Riley R."/>
            <person name="Andreopoulos W."/>
            <person name="Labutti K."/>
            <person name="Pangilinan J."/>
            <person name="Ruiz-Duenas F.J."/>
            <person name="Barrasa J.M."/>
            <person name="Sanchez-Garcia M."/>
            <person name="Camarero S."/>
            <person name="Miyauchi S."/>
            <person name="Serrano A."/>
            <person name="Linde D."/>
            <person name="Babiker R."/>
            <person name="Drula E."/>
            <person name="Ayuso-Fernandez I."/>
            <person name="Pacheco R."/>
            <person name="Padilla G."/>
            <person name="Ferreira P."/>
            <person name="Barriuso J."/>
            <person name="Kellner H."/>
            <person name="Castanera R."/>
            <person name="Alfaro M."/>
            <person name="Ramirez L."/>
            <person name="Pisabarro A.G."/>
            <person name="Kuo A."/>
            <person name="Tritt A."/>
            <person name="Lipzen A."/>
            <person name="He G."/>
            <person name="Yan M."/>
            <person name="Ng V."/>
            <person name="Cullen D."/>
            <person name="Martin F."/>
            <person name="Rosso M.-N."/>
            <person name="Henrissat B."/>
            <person name="Hibbett D."/>
            <person name="Martinez A.T."/>
            <person name="Grigoriev I.V."/>
        </authorList>
    </citation>
    <scope>NUCLEOTIDE SEQUENCE</scope>
    <source>
        <strain evidence="2">CBS 247.69</strain>
    </source>
</reference>
<feature type="compositionally biased region" description="Low complexity" evidence="1">
    <location>
        <begin position="89"/>
        <end position="102"/>
    </location>
</feature>